<evidence type="ECO:0000313" key="2">
    <source>
        <dbReference type="Proteomes" id="UP001597414"/>
    </source>
</evidence>
<reference evidence="2" key="1">
    <citation type="journal article" date="2019" name="Int. J. Syst. Evol. Microbiol.">
        <title>The Global Catalogue of Microorganisms (GCM) 10K type strain sequencing project: providing services to taxonomists for standard genome sequencing and annotation.</title>
        <authorList>
            <consortium name="The Broad Institute Genomics Platform"/>
            <consortium name="The Broad Institute Genome Sequencing Center for Infectious Disease"/>
            <person name="Wu L."/>
            <person name="Ma J."/>
        </authorList>
    </citation>
    <scope>NUCLEOTIDE SEQUENCE [LARGE SCALE GENOMIC DNA]</scope>
    <source>
        <strain evidence="2">KCTC 19812</strain>
    </source>
</reference>
<dbReference type="Proteomes" id="UP001597414">
    <property type="component" value="Unassembled WGS sequence"/>
</dbReference>
<dbReference type="EMBL" id="JBHUIV010000018">
    <property type="protein sequence ID" value="MFD2202589.1"/>
    <property type="molecule type" value="Genomic_DNA"/>
</dbReference>
<accession>A0ABW5BBN3</accession>
<organism evidence="1 2">
    <name type="scientific">Shivajiella indica</name>
    <dbReference type="NCBI Taxonomy" id="872115"/>
    <lineage>
        <taxon>Bacteria</taxon>
        <taxon>Pseudomonadati</taxon>
        <taxon>Bacteroidota</taxon>
        <taxon>Cytophagia</taxon>
        <taxon>Cytophagales</taxon>
        <taxon>Cyclobacteriaceae</taxon>
        <taxon>Shivajiella</taxon>
    </lineage>
</organism>
<dbReference type="RefSeq" id="WP_380803676.1">
    <property type="nucleotide sequence ID" value="NZ_JBHUIV010000018.1"/>
</dbReference>
<comment type="caution">
    <text evidence="1">The sequence shown here is derived from an EMBL/GenBank/DDBJ whole genome shotgun (WGS) entry which is preliminary data.</text>
</comment>
<name>A0ABW5BBN3_9BACT</name>
<sequence>MRNFIFAFIISLFFIEHGYAQEKAFINHTDFGLSFGRVQIWDGNYNTRVNISFSSFNGVRINPNHAVGFVVGIDTYPNLTLMPLAFAWRGFLEKGKRTSPFAGFDLGYSSAWMENRTSNDFSEQWYEGGLMASPTIGIKRNSKKGNYAFTWSLGYKRQNATYFDGIKELQIASSLNSNDLPPGFSSVREEAYIFNSLFFKWGLIF</sequence>
<keyword evidence="2" id="KW-1185">Reference proteome</keyword>
<gene>
    <name evidence="1" type="ORF">ACFSKV_13515</name>
</gene>
<evidence type="ECO:0000313" key="1">
    <source>
        <dbReference type="EMBL" id="MFD2202589.1"/>
    </source>
</evidence>
<evidence type="ECO:0008006" key="3">
    <source>
        <dbReference type="Google" id="ProtNLM"/>
    </source>
</evidence>
<protein>
    <recommendedName>
        <fullName evidence="3">Outer membrane protein beta-barrel domain-containing protein</fullName>
    </recommendedName>
</protein>
<proteinExistence type="predicted"/>